<accession>A0A8H8S7R3</accession>
<evidence type="ECO:0000256" key="5">
    <source>
        <dbReference type="ARBA" id="ARBA00022884"/>
    </source>
</evidence>
<feature type="region of interest" description="Disordered" evidence="10">
    <location>
        <begin position="1"/>
        <end position="25"/>
    </location>
</feature>
<keyword evidence="6" id="KW-0508">mRNA splicing</keyword>
<dbReference type="Gene3D" id="2.30.30.100">
    <property type="match status" value="1"/>
</dbReference>
<dbReference type="PANTHER" id="PTHR11021:SF0">
    <property type="entry name" value="SMALL NUCLEAR RIBONUCLEOPROTEIN F"/>
    <property type="match status" value="1"/>
</dbReference>
<dbReference type="Pfam" id="PF01423">
    <property type="entry name" value="LSM"/>
    <property type="match status" value="1"/>
</dbReference>
<name>A0A8H8S7R3_9HELO</name>
<evidence type="ECO:0000256" key="6">
    <source>
        <dbReference type="ARBA" id="ARBA00023187"/>
    </source>
</evidence>
<dbReference type="InterPro" id="IPR047575">
    <property type="entry name" value="Sm"/>
</dbReference>
<dbReference type="GO" id="GO:0034715">
    <property type="term" value="C:pICln-Sm protein complex"/>
    <property type="evidence" value="ECO:0007669"/>
    <property type="project" value="TreeGrafter"/>
</dbReference>
<sequence length="145" mass="15994">MKLVATSSLMSKARRKIPHAPSPNNTNPTFKMIHAHQPAADAAKPVCPVPPTPTVLRAHEDDVLTEGFISVNEEVVIRLKWGQTEYKGRLVSIDSYMNIQLSGAEEWIDQEMTSSLGQVLIRCNNVLWIQGANQNNGNGDTKMEG</sequence>
<evidence type="ECO:0000256" key="8">
    <source>
        <dbReference type="ARBA" id="ARBA00023274"/>
    </source>
</evidence>
<keyword evidence="5" id="KW-0694">RNA-binding</keyword>
<dbReference type="GO" id="GO:0000398">
    <property type="term" value="P:mRNA splicing, via spliceosome"/>
    <property type="evidence" value="ECO:0007669"/>
    <property type="project" value="InterPro"/>
</dbReference>
<evidence type="ECO:0000256" key="7">
    <source>
        <dbReference type="ARBA" id="ARBA00023242"/>
    </source>
</evidence>
<comment type="similarity">
    <text evidence="2">Belongs to the snRNP Sm proteins family. SmF/LSm6 subfamily.</text>
</comment>
<comment type="subcellular location">
    <subcellularLocation>
        <location evidence="1">Nucleus</location>
    </subcellularLocation>
</comment>
<keyword evidence="13" id="KW-1185">Reference proteome</keyword>
<evidence type="ECO:0000259" key="11">
    <source>
        <dbReference type="PROSITE" id="PS52002"/>
    </source>
</evidence>
<dbReference type="OrthoDB" id="409625at2759"/>
<dbReference type="PROSITE" id="PS52002">
    <property type="entry name" value="SM"/>
    <property type="match status" value="1"/>
</dbReference>
<feature type="compositionally biased region" description="Polar residues" evidence="10">
    <location>
        <begin position="1"/>
        <end position="10"/>
    </location>
</feature>
<feature type="domain" description="Sm" evidence="11">
    <location>
        <begin position="62"/>
        <end position="135"/>
    </location>
</feature>
<dbReference type="AlphaFoldDB" id="A0A8H8S7R3"/>
<dbReference type="PANTHER" id="PTHR11021">
    <property type="entry name" value="SMALL NUCLEAR RIBONUCLEOPROTEIN F SNRNP-F"/>
    <property type="match status" value="1"/>
</dbReference>
<keyword evidence="4" id="KW-0747">Spliceosome</keyword>
<dbReference type="GO" id="GO:0005685">
    <property type="term" value="C:U1 snRNP"/>
    <property type="evidence" value="ECO:0007669"/>
    <property type="project" value="TreeGrafter"/>
</dbReference>
<evidence type="ECO:0000313" key="12">
    <source>
        <dbReference type="EMBL" id="TVY49668.1"/>
    </source>
</evidence>
<dbReference type="InterPro" id="IPR016487">
    <property type="entry name" value="Lsm6/sSmF"/>
</dbReference>
<evidence type="ECO:0000256" key="3">
    <source>
        <dbReference type="ARBA" id="ARBA00022664"/>
    </source>
</evidence>
<proteinExistence type="inferred from homology"/>
<keyword evidence="3" id="KW-0507">mRNA processing</keyword>
<dbReference type="EMBL" id="QGMI01000007">
    <property type="protein sequence ID" value="TVY49668.1"/>
    <property type="molecule type" value="Genomic_DNA"/>
</dbReference>
<evidence type="ECO:0000256" key="10">
    <source>
        <dbReference type="SAM" id="MobiDB-lite"/>
    </source>
</evidence>
<dbReference type="GO" id="GO:0003723">
    <property type="term" value="F:RNA binding"/>
    <property type="evidence" value="ECO:0007669"/>
    <property type="project" value="UniProtKB-KW"/>
</dbReference>
<dbReference type="CDD" id="cd01722">
    <property type="entry name" value="Sm_F"/>
    <property type="match status" value="1"/>
</dbReference>
<evidence type="ECO:0000313" key="13">
    <source>
        <dbReference type="Proteomes" id="UP000443090"/>
    </source>
</evidence>
<dbReference type="GO" id="GO:0071013">
    <property type="term" value="C:catalytic step 2 spliceosome"/>
    <property type="evidence" value="ECO:0007669"/>
    <property type="project" value="TreeGrafter"/>
</dbReference>
<evidence type="ECO:0000256" key="9">
    <source>
        <dbReference type="ARBA" id="ARBA00030144"/>
    </source>
</evidence>
<dbReference type="SUPFAM" id="SSF50182">
    <property type="entry name" value="Sm-like ribonucleoproteins"/>
    <property type="match status" value="1"/>
</dbReference>
<dbReference type="InterPro" id="IPR010920">
    <property type="entry name" value="LSM_dom_sf"/>
</dbReference>
<organism evidence="12 13">
    <name type="scientific">Lachnellula occidentalis</name>
    <dbReference type="NCBI Taxonomy" id="215460"/>
    <lineage>
        <taxon>Eukaryota</taxon>
        <taxon>Fungi</taxon>
        <taxon>Dikarya</taxon>
        <taxon>Ascomycota</taxon>
        <taxon>Pezizomycotina</taxon>
        <taxon>Leotiomycetes</taxon>
        <taxon>Helotiales</taxon>
        <taxon>Lachnaceae</taxon>
        <taxon>Lachnellula</taxon>
    </lineage>
</organism>
<dbReference type="Proteomes" id="UP000443090">
    <property type="component" value="Unassembled WGS sequence"/>
</dbReference>
<evidence type="ECO:0000256" key="1">
    <source>
        <dbReference type="ARBA" id="ARBA00004123"/>
    </source>
</evidence>
<dbReference type="InterPro" id="IPR034100">
    <property type="entry name" value="Sm_F"/>
</dbReference>
<evidence type="ECO:0000256" key="4">
    <source>
        <dbReference type="ARBA" id="ARBA00022728"/>
    </source>
</evidence>
<keyword evidence="7" id="KW-0539">Nucleus</keyword>
<dbReference type="SMART" id="SM00651">
    <property type="entry name" value="Sm"/>
    <property type="match status" value="1"/>
</dbReference>
<dbReference type="InterPro" id="IPR001163">
    <property type="entry name" value="Sm_dom_euk/arc"/>
</dbReference>
<comment type="caution">
    <text evidence="12">The sequence shown here is derived from an EMBL/GenBank/DDBJ whole genome shotgun (WGS) entry which is preliminary data.</text>
</comment>
<keyword evidence="8 12" id="KW-0687">Ribonucleoprotein</keyword>
<protein>
    <recommendedName>
        <fullName evidence="9">Sm protein F</fullName>
    </recommendedName>
</protein>
<evidence type="ECO:0000256" key="2">
    <source>
        <dbReference type="ARBA" id="ARBA00007927"/>
    </source>
</evidence>
<gene>
    <name evidence="12" type="primary">B2O8.190</name>
    <name evidence="12" type="ORF">LOCC1_G000278</name>
</gene>
<reference evidence="12 13" key="1">
    <citation type="submission" date="2018-05" db="EMBL/GenBank/DDBJ databases">
        <title>Genome sequencing and assembly of the regulated plant pathogen Lachnellula willkommii and related sister species for the development of diagnostic species identification markers.</title>
        <authorList>
            <person name="Giroux E."/>
            <person name="Bilodeau G."/>
        </authorList>
    </citation>
    <scope>NUCLEOTIDE SEQUENCE [LARGE SCALE GENOMIC DNA]</scope>
    <source>
        <strain evidence="12 13">CBS 160.35</strain>
    </source>
</reference>